<keyword evidence="2" id="KW-1133">Transmembrane helix</keyword>
<feature type="transmembrane region" description="Helical" evidence="2">
    <location>
        <begin position="59"/>
        <end position="84"/>
    </location>
</feature>
<feature type="transmembrane region" description="Helical" evidence="2">
    <location>
        <begin position="162"/>
        <end position="183"/>
    </location>
</feature>
<evidence type="ECO:0000313" key="3">
    <source>
        <dbReference type="EMBL" id="CAB4552911.1"/>
    </source>
</evidence>
<feature type="region of interest" description="Disordered" evidence="1">
    <location>
        <begin position="1"/>
        <end position="31"/>
    </location>
</feature>
<dbReference type="PANTHER" id="PTHR41282:SF1">
    <property type="entry name" value="CONSERVED TRANSMEMBRANE PROTEIN-RELATED"/>
    <property type="match status" value="1"/>
</dbReference>
<dbReference type="PIRSF" id="PIRSF009160">
    <property type="entry name" value="UCP009160"/>
    <property type="match status" value="1"/>
</dbReference>
<feature type="transmembrane region" description="Helical" evidence="2">
    <location>
        <begin position="263"/>
        <end position="281"/>
    </location>
</feature>
<organism evidence="3">
    <name type="scientific">freshwater metagenome</name>
    <dbReference type="NCBI Taxonomy" id="449393"/>
    <lineage>
        <taxon>unclassified sequences</taxon>
        <taxon>metagenomes</taxon>
        <taxon>ecological metagenomes</taxon>
    </lineage>
</organism>
<gene>
    <name evidence="3" type="ORF">UFOPK1358_01740</name>
</gene>
<feature type="transmembrane region" description="Helical" evidence="2">
    <location>
        <begin position="228"/>
        <end position="251"/>
    </location>
</feature>
<keyword evidence="2" id="KW-0472">Membrane</keyword>
<dbReference type="AlphaFoldDB" id="A0A6J6CN15"/>
<sequence length="292" mass="31213">MSRNPILSDKAFGETPPSQNPSPAQEWESAQEGGAVAVGLKGQSQASGTASPPVTSGRVMTLGGVSAATLFIFTFLLIGAAYGWTLVTEGAPVLRADGSSATPVSFDSPALLIGCMLGAFAIAMLTVFKPKLARFTALPYGLLEGALLGMISHYYNARFDGIVVQAILATFGVFLAMLVLYGLRILRATPKFTKGVIGATFGILIMYLFGFVLSLFTNLRPPWEGGGLVSIGISVVIVIVASLNLILDFDFIERGSKNNLPAYMDWYAAFGLILTLVWLYLEMLRLLSKIRQ</sequence>
<reference evidence="3" key="1">
    <citation type="submission" date="2020-05" db="EMBL/GenBank/DDBJ databases">
        <authorList>
            <person name="Chiriac C."/>
            <person name="Salcher M."/>
            <person name="Ghai R."/>
            <person name="Kavagutti S V."/>
        </authorList>
    </citation>
    <scope>NUCLEOTIDE SEQUENCE</scope>
</reference>
<evidence type="ECO:0000256" key="1">
    <source>
        <dbReference type="SAM" id="MobiDB-lite"/>
    </source>
</evidence>
<dbReference type="Pfam" id="PF12811">
    <property type="entry name" value="BaxI_1"/>
    <property type="match status" value="1"/>
</dbReference>
<dbReference type="EMBL" id="CAEZSF010000222">
    <property type="protein sequence ID" value="CAB4552911.1"/>
    <property type="molecule type" value="Genomic_DNA"/>
</dbReference>
<protein>
    <submittedName>
        <fullName evidence="3">Unannotated protein</fullName>
    </submittedName>
</protein>
<feature type="transmembrane region" description="Helical" evidence="2">
    <location>
        <begin position="135"/>
        <end position="156"/>
    </location>
</feature>
<evidence type="ECO:0000256" key="2">
    <source>
        <dbReference type="SAM" id="Phobius"/>
    </source>
</evidence>
<proteinExistence type="predicted"/>
<dbReference type="PANTHER" id="PTHR41282">
    <property type="entry name" value="CONSERVED TRANSMEMBRANE PROTEIN-RELATED"/>
    <property type="match status" value="1"/>
</dbReference>
<accession>A0A6J6CN15</accession>
<dbReference type="InterPro" id="IPR010539">
    <property type="entry name" value="BaxI_1-like"/>
</dbReference>
<feature type="transmembrane region" description="Helical" evidence="2">
    <location>
        <begin position="195"/>
        <end position="216"/>
    </location>
</feature>
<keyword evidence="2" id="KW-0812">Transmembrane</keyword>
<name>A0A6J6CN15_9ZZZZ</name>
<feature type="transmembrane region" description="Helical" evidence="2">
    <location>
        <begin position="110"/>
        <end position="128"/>
    </location>
</feature>